<dbReference type="InterPro" id="IPR027417">
    <property type="entry name" value="P-loop_NTPase"/>
</dbReference>
<evidence type="ECO:0000313" key="2">
    <source>
        <dbReference type="EMBL" id="GMI35404.1"/>
    </source>
</evidence>
<reference evidence="2 3" key="1">
    <citation type="journal article" date="2023" name="Commun. Biol.">
        <title>Genome analysis of Parmales, the sister group of diatoms, reveals the evolutionary specialization of diatoms from phago-mixotrophs to photoautotrophs.</title>
        <authorList>
            <person name="Ban H."/>
            <person name="Sato S."/>
            <person name="Yoshikawa S."/>
            <person name="Yamada K."/>
            <person name="Nakamura Y."/>
            <person name="Ichinomiya M."/>
            <person name="Sato N."/>
            <person name="Blanc-Mathieu R."/>
            <person name="Endo H."/>
            <person name="Kuwata A."/>
            <person name="Ogata H."/>
        </authorList>
    </citation>
    <scope>NUCLEOTIDE SEQUENCE [LARGE SCALE GENOMIC DNA]</scope>
</reference>
<gene>
    <name evidence="2" type="ORF">TeGR_g11941</name>
</gene>
<keyword evidence="3" id="KW-1185">Reference proteome</keyword>
<comment type="caution">
    <text evidence="2">The sequence shown here is derived from an EMBL/GenBank/DDBJ whole genome shotgun (WGS) entry which is preliminary data.</text>
</comment>
<dbReference type="InterPro" id="IPR038727">
    <property type="entry name" value="NadR/Ttd14_AAA_dom"/>
</dbReference>
<sequence length="219" mass="24925">MIVICLEGCHGCGKTQLTQQFESAGFKTLDEAFLTMPSAKIGPQSLLMETQWVCSWFLRLLNLVDDKQKEGDKATAGLDEVYVCDRSPFSAVCYSNRGGVSSGHLLEEVIREHIREVREAAGIEVYTVHVSVDPDKLWSRIQGRLQLYPERKLLKEDKREHMTKITDFYEGFKWDARVDNSEDDDGHGAAKMIMQKMAALSDKYKRVASMKAEKRDRSL</sequence>
<feature type="non-terminal residue" evidence="2">
    <location>
        <position position="219"/>
    </location>
</feature>
<dbReference type="Proteomes" id="UP001165060">
    <property type="component" value="Unassembled WGS sequence"/>
</dbReference>
<accession>A0ABQ6MX66</accession>
<dbReference type="SUPFAM" id="SSF52540">
    <property type="entry name" value="P-loop containing nucleoside triphosphate hydrolases"/>
    <property type="match status" value="1"/>
</dbReference>
<feature type="domain" description="NadR/Ttd14 AAA" evidence="1">
    <location>
        <begin position="4"/>
        <end position="112"/>
    </location>
</feature>
<proteinExistence type="predicted"/>
<evidence type="ECO:0000313" key="3">
    <source>
        <dbReference type="Proteomes" id="UP001165060"/>
    </source>
</evidence>
<dbReference type="EMBL" id="BRYB01003366">
    <property type="protein sequence ID" value="GMI35404.1"/>
    <property type="molecule type" value="Genomic_DNA"/>
</dbReference>
<dbReference type="Pfam" id="PF13521">
    <property type="entry name" value="AAA_28"/>
    <property type="match status" value="1"/>
</dbReference>
<name>A0ABQ6MX66_9STRA</name>
<protein>
    <recommendedName>
        <fullName evidence="1">NadR/Ttd14 AAA domain-containing protein</fullName>
    </recommendedName>
</protein>
<organism evidence="2 3">
    <name type="scientific">Tetraparma gracilis</name>
    <dbReference type="NCBI Taxonomy" id="2962635"/>
    <lineage>
        <taxon>Eukaryota</taxon>
        <taxon>Sar</taxon>
        <taxon>Stramenopiles</taxon>
        <taxon>Ochrophyta</taxon>
        <taxon>Bolidophyceae</taxon>
        <taxon>Parmales</taxon>
        <taxon>Triparmaceae</taxon>
        <taxon>Tetraparma</taxon>
    </lineage>
</organism>
<dbReference type="Gene3D" id="3.40.50.300">
    <property type="entry name" value="P-loop containing nucleotide triphosphate hydrolases"/>
    <property type="match status" value="1"/>
</dbReference>
<evidence type="ECO:0000259" key="1">
    <source>
        <dbReference type="Pfam" id="PF13521"/>
    </source>
</evidence>